<keyword evidence="1 8" id="KW-0963">Cytoplasm</keyword>
<dbReference type="HAMAP" id="MF_00316">
    <property type="entry name" value="MobA"/>
    <property type="match status" value="1"/>
</dbReference>
<reference evidence="10 11" key="1">
    <citation type="submission" date="2024-02" db="EMBL/GenBank/DDBJ databases">
        <title>Marinospirillum sp. MEB 164 isolated from Lonar lake sediment.</title>
        <authorList>
            <person name="Joshi A."/>
            <person name="Thite S."/>
        </authorList>
    </citation>
    <scope>NUCLEOTIDE SEQUENCE [LARGE SCALE GENOMIC DNA]</scope>
    <source>
        <strain evidence="10 11">MEB164</strain>
    </source>
</reference>
<keyword evidence="2 8" id="KW-0808">Transferase</keyword>
<keyword evidence="3 8" id="KW-0479">Metal-binding</keyword>
<feature type="binding site" evidence="8">
    <location>
        <position position="32"/>
    </location>
    <ligand>
        <name>GTP</name>
        <dbReference type="ChEBI" id="CHEBI:37565"/>
    </ligand>
</feature>
<dbReference type="Gene3D" id="3.90.550.10">
    <property type="entry name" value="Spore Coat Polysaccharide Biosynthesis Protein SpsA, Chain A"/>
    <property type="match status" value="1"/>
</dbReference>
<comment type="subcellular location">
    <subcellularLocation>
        <location evidence="8">Cytoplasm</location>
    </subcellularLocation>
</comment>
<feature type="domain" description="MobA-like NTP transferase" evidence="9">
    <location>
        <begin position="16"/>
        <end position="172"/>
    </location>
</feature>
<feature type="binding site" evidence="8">
    <location>
        <begin position="19"/>
        <end position="21"/>
    </location>
    <ligand>
        <name>GTP</name>
        <dbReference type="ChEBI" id="CHEBI:37565"/>
    </ligand>
</feature>
<comment type="cofactor">
    <cofactor evidence="8">
        <name>Mg(2+)</name>
        <dbReference type="ChEBI" id="CHEBI:18420"/>
    </cofactor>
</comment>
<evidence type="ECO:0000256" key="8">
    <source>
        <dbReference type="HAMAP-Rule" id="MF_00316"/>
    </source>
</evidence>
<keyword evidence="7 8" id="KW-0501">Molybdenum cofactor biosynthesis</keyword>
<evidence type="ECO:0000256" key="2">
    <source>
        <dbReference type="ARBA" id="ARBA00022679"/>
    </source>
</evidence>
<dbReference type="SUPFAM" id="SSF53448">
    <property type="entry name" value="Nucleotide-diphospho-sugar transferases"/>
    <property type="match status" value="1"/>
</dbReference>
<dbReference type="NCBIfam" id="TIGR02665">
    <property type="entry name" value="molyb_mobA"/>
    <property type="match status" value="1"/>
</dbReference>
<feature type="binding site" evidence="8">
    <location>
        <position position="60"/>
    </location>
    <ligand>
        <name>GTP</name>
        <dbReference type="ChEBI" id="CHEBI:37565"/>
    </ligand>
</feature>
<feature type="binding site" evidence="8">
    <location>
        <position position="108"/>
    </location>
    <ligand>
        <name>GTP</name>
        <dbReference type="ChEBI" id="CHEBI:37565"/>
    </ligand>
</feature>
<accession>A0ABW8Q0F1</accession>
<dbReference type="Proteomes" id="UP001621714">
    <property type="component" value="Unassembled WGS sequence"/>
</dbReference>
<evidence type="ECO:0000256" key="5">
    <source>
        <dbReference type="ARBA" id="ARBA00022842"/>
    </source>
</evidence>
<organism evidence="10 11">
    <name type="scientific">Marinospirillum alkalitolerans</name>
    <dbReference type="NCBI Taxonomy" id="3123374"/>
    <lineage>
        <taxon>Bacteria</taxon>
        <taxon>Pseudomonadati</taxon>
        <taxon>Pseudomonadota</taxon>
        <taxon>Gammaproteobacteria</taxon>
        <taxon>Oceanospirillales</taxon>
        <taxon>Oceanospirillaceae</taxon>
        <taxon>Marinospirillum</taxon>
    </lineage>
</organism>
<comment type="catalytic activity">
    <reaction evidence="8">
        <text>Mo-molybdopterin + GTP + H(+) = Mo-molybdopterin guanine dinucleotide + diphosphate</text>
        <dbReference type="Rhea" id="RHEA:34243"/>
        <dbReference type="ChEBI" id="CHEBI:15378"/>
        <dbReference type="ChEBI" id="CHEBI:33019"/>
        <dbReference type="ChEBI" id="CHEBI:37565"/>
        <dbReference type="ChEBI" id="CHEBI:71302"/>
        <dbReference type="ChEBI" id="CHEBI:71310"/>
        <dbReference type="EC" id="2.7.7.77"/>
    </reaction>
</comment>
<dbReference type="EC" id="2.7.7.77" evidence="8"/>
<proteinExistence type="inferred from homology"/>
<dbReference type="PANTHER" id="PTHR19136:SF81">
    <property type="entry name" value="MOLYBDENUM COFACTOR GUANYLYLTRANSFERASE"/>
    <property type="match status" value="1"/>
</dbReference>
<evidence type="ECO:0000256" key="6">
    <source>
        <dbReference type="ARBA" id="ARBA00023134"/>
    </source>
</evidence>
<comment type="function">
    <text evidence="8">Transfers a GMP moiety from GTP to Mo-molybdopterin (Mo-MPT) cofactor (Moco or molybdenum cofactor) to form Mo-molybdopterin guanine dinucleotide (Mo-MGD) cofactor.</text>
</comment>
<dbReference type="CDD" id="cd02503">
    <property type="entry name" value="MobA"/>
    <property type="match status" value="1"/>
</dbReference>
<comment type="similarity">
    <text evidence="8">Belongs to the MobA family.</text>
</comment>
<dbReference type="GO" id="GO:0061603">
    <property type="term" value="F:molybdenum cofactor guanylyltransferase activity"/>
    <property type="evidence" value="ECO:0007669"/>
    <property type="project" value="UniProtKB-EC"/>
</dbReference>
<evidence type="ECO:0000256" key="1">
    <source>
        <dbReference type="ARBA" id="ARBA00022490"/>
    </source>
</evidence>
<comment type="domain">
    <text evidence="8">The N-terminal domain determines nucleotide recognition and specific binding, while the C-terminal domain determines the specific binding to the target protein.</text>
</comment>
<feature type="binding site" evidence="8">
    <location>
        <position position="78"/>
    </location>
    <ligand>
        <name>GTP</name>
        <dbReference type="ChEBI" id="CHEBI:37565"/>
    </ligand>
</feature>
<keyword evidence="4 8" id="KW-0547">Nucleotide-binding</keyword>
<evidence type="ECO:0000259" key="9">
    <source>
        <dbReference type="Pfam" id="PF12804"/>
    </source>
</evidence>
<evidence type="ECO:0000256" key="4">
    <source>
        <dbReference type="ARBA" id="ARBA00022741"/>
    </source>
</evidence>
<dbReference type="Pfam" id="PF12804">
    <property type="entry name" value="NTP_transf_3"/>
    <property type="match status" value="1"/>
</dbReference>
<keyword evidence="11" id="KW-1185">Reference proteome</keyword>
<sequence length="201" mass="21636">MSSLAAYSTANPGVTGVILAGGEGRRMGGQDKGWVDFDGQPLIQHVINRLEPQTQTLLINANRNLSAYAALGFKVIEDLQTGFHGPLMGMLTGLNAASDDWVMFVPCDGPFLPTDLVDRLLAAALAAQTRIAVAAEAGRLQPVVVLLHRSLAADLQQAMAQGERKPDRWYAQMGMTQVECDAQSLRNFNRPEELMSNSANG</sequence>
<keyword evidence="5 8" id="KW-0460">Magnesium</keyword>
<keyword evidence="6 8" id="KW-0342">GTP-binding</keyword>
<dbReference type="InterPro" id="IPR029044">
    <property type="entry name" value="Nucleotide-diphossugar_trans"/>
</dbReference>
<dbReference type="PANTHER" id="PTHR19136">
    <property type="entry name" value="MOLYBDENUM COFACTOR GUANYLYLTRANSFERASE"/>
    <property type="match status" value="1"/>
</dbReference>
<comment type="caution">
    <text evidence="10">The sequence shown here is derived from an EMBL/GenBank/DDBJ whole genome shotgun (WGS) entry which is preliminary data.</text>
</comment>
<evidence type="ECO:0000313" key="11">
    <source>
        <dbReference type="Proteomes" id="UP001621714"/>
    </source>
</evidence>
<dbReference type="RefSeq" id="WP_405340787.1">
    <property type="nucleotide sequence ID" value="NZ_JBANFI010000007.1"/>
</dbReference>
<feature type="binding site" evidence="8">
    <location>
        <position position="108"/>
    </location>
    <ligand>
        <name>Mg(2+)</name>
        <dbReference type="ChEBI" id="CHEBI:18420"/>
    </ligand>
</feature>
<gene>
    <name evidence="8 10" type="primary">mobA</name>
    <name evidence="10" type="ORF">V6U78_11285</name>
</gene>
<keyword evidence="10" id="KW-0548">Nucleotidyltransferase</keyword>
<comment type="subunit">
    <text evidence="8">Monomer.</text>
</comment>
<dbReference type="InterPro" id="IPR025877">
    <property type="entry name" value="MobA-like_NTP_Trfase"/>
</dbReference>
<evidence type="ECO:0000313" key="10">
    <source>
        <dbReference type="EMBL" id="MFK7161619.1"/>
    </source>
</evidence>
<protein>
    <recommendedName>
        <fullName evidence="8">Molybdenum cofactor guanylyltransferase</fullName>
        <shortName evidence="8">MoCo guanylyltransferase</shortName>
        <ecNumber evidence="8">2.7.7.77</ecNumber>
    </recommendedName>
    <alternativeName>
        <fullName evidence="8">GTP:molybdopterin guanylyltransferase</fullName>
    </alternativeName>
    <alternativeName>
        <fullName evidence="8">Mo-MPT guanylyltransferase</fullName>
    </alternativeName>
    <alternativeName>
        <fullName evidence="8">Molybdopterin guanylyltransferase</fullName>
    </alternativeName>
    <alternativeName>
        <fullName evidence="8">Molybdopterin-guanine dinucleotide synthase</fullName>
        <shortName evidence="8">MGD synthase</shortName>
    </alternativeName>
</protein>
<name>A0ABW8Q0F1_9GAMM</name>
<evidence type="ECO:0000256" key="3">
    <source>
        <dbReference type="ARBA" id="ARBA00022723"/>
    </source>
</evidence>
<dbReference type="EMBL" id="JBANFI010000007">
    <property type="protein sequence ID" value="MFK7161619.1"/>
    <property type="molecule type" value="Genomic_DNA"/>
</dbReference>
<evidence type="ECO:0000256" key="7">
    <source>
        <dbReference type="ARBA" id="ARBA00023150"/>
    </source>
</evidence>
<dbReference type="InterPro" id="IPR013482">
    <property type="entry name" value="Molybde_CF_guanTrfase"/>
</dbReference>